<evidence type="ECO:0000256" key="2">
    <source>
        <dbReference type="ARBA" id="ARBA00023002"/>
    </source>
</evidence>
<evidence type="ECO:0000259" key="3">
    <source>
        <dbReference type="Pfam" id="PF01408"/>
    </source>
</evidence>
<dbReference type="SUPFAM" id="SSF55347">
    <property type="entry name" value="Glyceraldehyde-3-phosphate dehydrogenase-like, C-terminal domain"/>
    <property type="match status" value="1"/>
</dbReference>
<evidence type="ECO:0000259" key="4">
    <source>
        <dbReference type="Pfam" id="PF22725"/>
    </source>
</evidence>
<dbReference type="GO" id="GO:0000166">
    <property type="term" value="F:nucleotide binding"/>
    <property type="evidence" value="ECO:0007669"/>
    <property type="project" value="InterPro"/>
</dbReference>
<evidence type="ECO:0000256" key="1">
    <source>
        <dbReference type="ARBA" id="ARBA00010928"/>
    </source>
</evidence>
<dbReference type="Gene3D" id="3.40.50.720">
    <property type="entry name" value="NAD(P)-binding Rossmann-like Domain"/>
    <property type="match status" value="1"/>
</dbReference>
<evidence type="ECO:0000313" key="5">
    <source>
        <dbReference type="EMBL" id="RXF72354.1"/>
    </source>
</evidence>
<accession>A0A4Q0MG67</accession>
<dbReference type="PANTHER" id="PTHR43708">
    <property type="entry name" value="CONSERVED EXPRESSED OXIDOREDUCTASE (EUROFUNG)"/>
    <property type="match status" value="1"/>
</dbReference>
<proteinExistence type="inferred from homology"/>
<protein>
    <submittedName>
        <fullName evidence="5">Oxidoreductase</fullName>
    </submittedName>
</protein>
<gene>
    <name evidence="5" type="ORF">EKH83_01090</name>
</gene>
<dbReference type="RefSeq" id="WP_128767539.1">
    <property type="nucleotide sequence ID" value="NZ_RXOC01000001.1"/>
</dbReference>
<sequence>MSHPIVTGILSYGMSGRVFHAPFVDINPLFDLYAVTERSKKKAHERYAGVISYNSVDELLNDPKVELVIVNTPNNTHFEFAKKALEAGKHILVEKPFASSSEEARQLFGLGRQKGCKVMVYQNRRFDSDFQSVKSVIQSGNLGRLIEVNFRFDRYRREISQKTFKEEPLPASGLRYDLGPHLIDQVISLFGKPLAVRGSSGSFRPDSKVDDYIHYHLVFPDNLNVFITSSLLVADPLPSFVVHGTEGSFIKSRADVQETQLDQGMSPNDSGYGIEPDGSEGRLTVIDKGGEKKTEYITSLRANYNHLFNAVYSTVRNNEPFPVREEEIIWQMEILENEEYPANP</sequence>
<keyword evidence="2" id="KW-0560">Oxidoreductase</keyword>
<dbReference type="InterPro" id="IPR051317">
    <property type="entry name" value="Gfo/Idh/MocA_oxidoreduct"/>
</dbReference>
<dbReference type="Proteomes" id="UP000290848">
    <property type="component" value="Unassembled WGS sequence"/>
</dbReference>
<dbReference type="InterPro" id="IPR055170">
    <property type="entry name" value="GFO_IDH_MocA-like_dom"/>
</dbReference>
<dbReference type="Gene3D" id="3.30.360.10">
    <property type="entry name" value="Dihydrodipicolinate Reductase, domain 2"/>
    <property type="match status" value="1"/>
</dbReference>
<dbReference type="Pfam" id="PF22725">
    <property type="entry name" value="GFO_IDH_MocA_C3"/>
    <property type="match status" value="1"/>
</dbReference>
<dbReference type="GO" id="GO:0016491">
    <property type="term" value="F:oxidoreductase activity"/>
    <property type="evidence" value="ECO:0007669"/>
    <property type="project" value="UniProtKB-KW"/>
</dbReference>
<reference evidence="5 6" key="1">
    <citation type="submission" date="2018-12" db="EMBL/GenBank/DDBJ databases">
        <title>The Draft Genome Sequence of the Soil Bacterium Pedobacter tournemirensis R1.</title>
        <authorList>
            <person name="He J."/>
        </authorList>
    </citation>
    <scope>NUCLEOTIDE SEQUENCE [LARGE SCALE GENOMIC DNA]</scope>
    <source>
        <strain evidence="5 6">R1</strain>
    </source>
</reference>
<dbReference type="InterPro" id="IPR000683">
    <property type="entry name" value="Gfo/Idh/MocA-like_OxRdtase_N"/>
</dbReference>
<feature type="domain" description="GFO/IDH/MocA-like oxidoreductase" evidence="4">
    <location>
        <begin position="130"/>
        <end position="249"/>
    </location>
</feature>
<dbReference type="PANTHER" id="PTHR43708:SF5">
    <property type="entry name" value="CONSERVED EXPRESSED OXIDOREDUCTASE (EUROFUNG)-RELATED"/>
    <property type="match status" value="1"/>
</dbReference>
<feature type="domain" description="Gfo/Idh/MocA-like oxidoreductase N-terminal" evidence="3">
    <location>
        <begin position="8"/>
        <end position="121"/>
    </location>
</feature>
<organism evidence="5 6">
    <name type="scientific">Arcticibacter tournemirensis</name>
    <dbReference type="NCBI Taxonomy" id="699437"/>
    <lineage>
        <taxon>Bacteria</taxon>
        <taxon>Pseudomonadati</taxon>
        <taxon>Bacteroidota</taxon>
        <taxon>Sphingobacteriia</taxon>
        <taxon>Sphingobacteriales</taxon>
        <taxon>Sphingobacteriaceae</taxon>
        <taxon>Arcticibacter</taxon>
    </lineage>
</organism>
<evidence type="ECO:0000313" key="6">
    <source>
        <dbReference type="Proteomes" id="UP000290848"/>
    </source>
</evidence>
<comment type="similarity">
    <text evidence="1">Belongs to the Gfo/Idh/MocA family.</text>
</comment>
<dbReference type="SUPFAM" id="SSF51735">
    <property type="entry name" value="NAD(P)-binding Rossmann-fold domains"/>
    <property type="match status" value="1"/>
</dbReference>
<dbReference type="Pfam" id="PF01408">
    <property type="entry name" value="GFO_IDH_MocA"/>
    <property type="match status" value="1"/>
</dbReference>
<dbReference type="EMBL" id="RXOC01000001">
    <property type="protein sequence ID" value="RXF72354.1"/>
    <property type="molecule type" value="Genomic_DNA"/>
</dbReference>
<name>A0A4Q0MG67_9SPHI</name>
<dbReference type="AlphaFoldDB" id="A0A4Q0MG67"/>
<comment type="caution">
    <text evidence="5">The sequence shown here is derived from an EMBL/GenBank/DDBJ whole genome shotgun (WGS) entry which is preliminary data.</text>
</comment>
<dbReference type="InterPro" id="IPR036291">
    <property type="entry name" value="NAD(P)-bd_dom_sf"/>
</dbReference>